<evidence type="ECO:0000256" key="7">
    <source>
        <dbReference type="ARBA" id="ARBA00022989"/>
    </source>
</evidence>
<dbReference type="PANTHER" id="PTHR11214:SF3">
    <property type="entry name" value="BETA-1,3-GALACTOSYLTRANSFERASE 6"/>
    <property type="match status" value="1"/>
</dbReference>
<keyword evidence="4" id="KW-0808">Transferase</keyword>
<dbReference type="EC" id="2.4.1.-" evidence="10"/>
<reference evidence="11" key="1">
    <citation type="submission" date="2021-01" db="EMBL/GenBank/DDBJ databases">
        <authorList>
            <person name="Corre E."/>
            <person name="Pelletier E."/>
            <person name="Niang G."/>
            <person name="Scheremetjew M."/>
            <person name="Finn R."/>
            <person name="Kale V."/>
            <person name="Holt S."/>
            <person name="Cochrane G."/>
            <person name="Meng A."/>
            <person name="Brown T."/>
            <person name="Cohen L."/>
        </authorList>
    </citation>
    <scope>NUCLEOTIDE SEQUENCE</scope>
    <source>
        <strain evidence="11">CCMP1374</strain>
    </source>
</reference>
<evidence type="ECO:0000256" key="8">
    <source>
        <dbReference type="ARBA" id="ARBA00023034"/>
    </source>
</evidence>
<dbReference type="EMBL" id="HBEP01019352">
    <property type="protein sequence ID" value="CAD8489739.1"/>
    <property type="molecule type" value="Transcribed_RNA"/>
</dbReference>
<evidence type="ECO:0000256" key="1">
    <source>
        <dbReference type="ARBA" id="ARBA00004323"/>
    </source>
</evidence>
<comment type="similarity">
    <text evidence="2 10">Belongs to the glycosyltransferase 31 family.</text>
</comment>
<dbReference type="InterPro" id="IPR002659">
    <property type="entry name" value="Glyco_trans_31"/>
</dbReference>
<keyword evidence="8 10" id="KW-0333">Golgi apparatus</keyword>
<evidence type="ECO:0000256" key="2">
    <source>
        <dbReference type="ARBA" id="ARBA00008661"/>
    </source>
</evidence>
<evidence type="ECO:0000313" key="11">
    <source>
        <dbReference type="EMBL" id="CAD8489739.1"/>
    </source>
</evidence>
<keyword evidence="7" id="KW-1133">Transmembrane helix</keyword>
<name>A0A7S0EPK1_9EUKA</name>
<proteinExistence type="inferred from homology"/>
<comment type="subcellular location">
    <subcellularLocation>
        <location evidence="1 10">Golgi apparatus membrane</location>
        <topology evidence="1 10">Single-pass type II membrane protein</topology>
    </subcellularLocation>
</comment>
<keyword evidence="5" id="KW-0812">Transmembrane</keyword>
<evidence type="ECO:0000256" key="10">
    <source>
        <dbReference type="RuleBase" id="RU363063"/>
    </source>
</evidence>
<gene>
    <name evidence="11" type="ORF">PANT1444_LOCUS10858</name>
</gene>
<dbReference type="GO" id="GO:0008378">
    <property type="term" value="F:galactosyltransferase activity"/>
    <property type="evidence" value="ECO:0007669"/>
    <property type="project" value="TreeGrafter"/>
</dbReference>
<dbReference type="GO" id="GO:0000139">
    <property type="term" value="C:Golgi membrane"/>
    <property type="evidence" value="ECO:0007669"/>
    <property type="project" value="UniProtKB-SubCell"/>
</dbReference>
<sequence>MGRAADAAPLPLALPTPSRDAPEMLRSFNAEVDGPANSAEAQRYRVVQGERICGWSCDPAGPYYEQDKGLCPAQCLPGYVRPPRKRRYETIPDVCPSQPPPLPAVKGQASCSGNAASLTAAGIWMLVGVQTGPAHLGRRDGVRASWKQWENGAGVLVCFLIGRVGVTRRQLLTLDAEEKQHGDIMWLENATDAGVPTVKGFHWWRAAARLLPPPGSQRGVRIAAKVDDDSFLHLRNLADDMQRLHCSTHLHYGSMGYTGYDPAIWKLCGWSWQPGGANYRKERCADKGAYPPFPFMNGALELLSAPLVRYVGTSPEVAAFVTRAEAGVKARLSEGWGMSLKKGQRGPRVWRQNEDVALGFWISRAERKGLFNVTWVRTNDRAINMACISTKGMYQRPRNDTISIHFLKKPGGSQYLWGLMHDKLTHSAENCTRWVWHDNCRRKDADSPWCRKYADKVDSGFDARPKRAED</sequence>
<evidence type="ECO:0000256" key="3">
    <source>
        <dbReference type="ARBA" id="ARBA00022676"/>
    </source>
</evidence>
<accession>A0A7S0EPK1</accession>
<evidence type="ECO:0000256" key="4">
    <source>
        <dbReference type="ARBA" id="ARBA00022679"/>
    </source>
</evidence>
<evidence type="ECO:0000256" key="6">
    <source>
        <dbReference type="ARBA" id="ARBA00022968"/>
    </source>
</evidence>
<keyword evidence="9" id="KW-0472">Membrane</keyword>
<evidence type="ECO:0000256" key="9">
    <source>
        <dbReference type="ARBA" id="ARBA00023136"/>
    </source>
</evidence>
<dbReference type="PANTHER" id="PTHR11214">
    <property type="entry name" value="BETA-1,3-N-ACETYLGLUCOSAMINYLTRANSFERASE"/>
    <property type="match status" value="1"/>
</dbReference>
<keyword evidence="3 10" id="KW-0328">Glycosyltransferase</keyword>
<organism evidence="11">
    <name type="scientific">Phaeocystis antarctica</name>
    <dbReference type="NCBI Taxonomy" id="33657"/>
    <lineage>
        <taxon>Eukaryota</taxon>
        <taxon>Haptista</taxon>
        <taxon>Haptophyta</taxon>
        <taxon>Prymnesiophyceae</taxon>
        <taxon>Phaeocystales</taxon>
        <taxon>Phaeocystaceae</taxon>
        <taxon>Phaeocystis</taxon>
    </lineage>
</organism>
<keyword evidence="6" id="KW-0735">Signal-anchor</keyword>
<protein>
    <recommendedName>
        <fullName evidence="10">Hexosyltransferase</fullName>
        <ecNumber evidence="10">2.4.1.-</ecNumber>
    </recommendedName>
</protein>
<evidence type="ECO:0000256" key="5">
    <source>
        <dbReference type="ARBA" id="ARBA00022692"/>
    </source>
</evidence>
<dbReference type="Pfam" id="PF01762">
    <property type="entry name" value="Galactosyl_T"/>
    <property type="match status" value="1"/>
</dbReference>
<dbReference type="AlphaFoldDB" id="A0A7S0EPK1"/>